<keyword evidence="1" id="KW-0488">Methylation</keyword>
<dbReference type="KEGG" id="soe:110804583"/>
<evidence type="ECO:0000256" key="2">
    <source>
        <dbReference type="ARBA" id="ARBA00022723"/>
    </source>
</evidence>
<comment type="similarity">
    <text evidence="5">Belongs to the HIPP family.</text>
</comment>
<sequence length="118" mass="13541">MQKMVLALDLHDDKKCKKKVMKIVSSVAGIIEMSLVTEERKLILKGNMDPVEVVAKLRKTYRTEVVTIGPAEEPVISQPQVTPVGVAPVEVAPIVNVYMPYNPHYPRYHYLYEYDEYY</sequence>
<dbReference type="AlphaFoldDB" id="A0A9R0JG76"/>
<dbReference type="InterPro" id="IPR051863">
    <property type="entry name" value="HIPP"/>
</dbReference>
<name>A0A9R0JG76_SPIOL</name>
<evidence type="ECO:0000256" key="5">
    <source>
        <dbReference type="ARBA" id="ARBA00024045"/>
    </source>
</evidence>
<reference evidence="7" key="1">
    <citation type="journal article" date="2021" name="Nat. Commun.">
        <title>Genomic analyses provide insights into spinach domestication and the genetic basis of agronomic traits.</title>
        <authorList>
            <person name="Cai X."/>
            <person name="Sun X."/>
            <person name="Xu C."/>
            <person name="Sun H."/>
            <person name="Wang X."/>
            <person name="Ge C."/>
            <person name="Zhang Z."/>
            <person name="Wang Q."/>
            <person name="Fei Z."/>
            <person name="Jiao C."/>
            <person name="Wang Q."/>
        </authorList>
    </citation>
    <scope>NUCLEOTIDE SEQUENCE [LARGE SCALE GENOMIC DNA]</scope>
    <source>
        <strain evidence="7">cv. Varoflay</strain>
    </source>
</reference>
<organism evidence="7 8">
    <name type="scientific">Spinacia oleracea</name>
    <name type="common">Spinach</name>
    <dbReference type="NCBI Taxonomy" id="3562"/>
    <lineage>
        <taxon>Eukaryota</taxon>
        <taxon>Viridiplantae</taxon>
        <taxon>Streptophyta</taxon>
        <taxon>Embryophyta</taxon>
        <taxon>Tracheophyta</taxon>
        <taxon>Spermatophyta</taxon>
        <taxon>Magnoliopsida</taxon>
        <taxon>eudicotyledons</taxon>
        <taxon>Gunneridae</taxon>
        <taxon>Pentapetalae</taxon>
        <taxon>Caryophyllales</taxon>
        <taxon>Chenopodiaceae</taxon>
        <taxon>Chenopodioideae</taxon>
        <taxon>Anserineae</taxon>
        <taxon>Spinacia</taxon>
    </lineage>
</organism>
<evidence type="ECO:0000313" key="8">
    <source>
        <dbReference type="RefSeq" id="XP_021865879.1"/>
    </source>
</evidence>
<dbReference type="RefSeq" id="XP_021865879.1">
    <property type="nucleotide sequence ID" value="XM_022010187.2"/>
</dbReference>
<keyword evidence="4" id="KW-0636">Prenylation</keyword>
<accession>A0A9R0JG76</accession>
<keyword evidence="7" id="KW-1185">Reference proteome</keyword>
<evidence type="ECO:0000256" key="3">
    <source>
        <dbReference type="ARBA" id="ARBA00023288"/>
    </source>
</evidence>
<dbReference type="PROSITE" id="PS50846">
    <property type="entry name" value="HMA_2"/>
    <property type="match status" value="1"/>
</dbReference>
<gene>
    <name evidence="8" type="primary">LOC110804583</name>
</gene>
<evidence type="ECO:0000256" key="4">
    <source>
        <dbReference type="ARBA" id="ARBA00023289"/>
    </source>
</evidence>
<feature type="domain" description="HMA" evidence="6">
    <location>
        <begin position="1"/>
        <end position="69"/>
    </location>
</feature>
<dbReference type="PANTHER" id="PTHR45811">
    <property type="entry name" value="COPPER TRANSPORT PROTEIN FAMILY-RELATED"/>
    <property type="match status" value="1"/>
</dbReference>
<evidence type="ECO:0000256" key="1">
    <source>
        <dbReference type="ARBA" id="ARBA00022481"/>
    </source>
</evidence>
<dbReference type="Proteomes" id="UP000813463">
    <property type="component" value="Chromosome 4"/>
</dbReference>
<dbReference type="GO" id="GO:0046872">
    <property type="term" value="F:metal ion binding"/>
    <property type="evidence" value="ECO:0007669"/>
    <property type="project" value="UniProtKB-KW"/>
</dbReference>
<dbReference type="GeneID" id="110804583"/>
<dbReference type="OrthoDB" id="1923658at2759"/>
<keyword evidence="3" id="KW-0449">Lipoprotein</keyword>
<evidence type="ECO:0000313" key="7">
    <source>
        <dbReference type="Proteomes" id="UP000813463"/>
    </source>
</evidence>
<keyword evidence="2" id="KW-0479">Metal-binding</keyword>
<dbReference type="InterPro" id="IPR006121">
    <property type="entry name" value="HMA_dom"/>
</dbReference>
<proteinExistence type="inferred from homology"/>
<protein>
    <recommendedName>
        <fullName evidence="6">HMA domain-containing protein</fullName>
    </recommendedName>
</protein>
<evidence type="ECO:0000259" key="6">
    <source>
        <dbReference type="PROSITE" id="PS50846"/>
    </source>
</evidence>
<reference evidence="8" key="2">
    <citation type="submission" date="2025-08" db="UniProtKB">
        <authorList>
            <consortium name="RefSeq"/>
        </authorList>
    </citation>
    <scope>IDENTIFICATION</scope>
    <source>
        <tissue evidence="8">Leaf</tissue>
    </source>
</reference>
<dbReference type="Gene3D" id="3.30.70.100">
    <property type="match status" value="1"/>
</dbReference>
<dbReference type="PANTHER" id="PTHR45811:SF49">
    <property type="entry name" value="OS04G0667600 PROTEIN"/>
    <property type="match status" value="1"/>
</dbReference>